<evidence type="ECO:0000313" key="2">
    <source>
        <dbReference type="EMBL" id="QDV82676.1"/>
    </source>
</evidence>
<evidence type="ECO:0008006" key="4">
    <source>
        <dbReference type="Google" id="ProtNLM"/>
    </source>
</evidence>
<dbReference type="RefSeq" id="WP_145208679.1">
    <property type="nucleotide sequence ID" value="NZ_CP036432.1"/>
</dbReference>
<evidence type="ECO:0000313" key="3">
    <source>
        <dbReference type="Proteomes" id="UP000318081"/>
    </source>
</evidence>
<dbReference type="Proteomes" id="UP000318081">
    <property type="component" value="Chromosome"/>
</dbReference>
<dbReference type="SUPFAM" id="SSF52266">
    <property type="entry name" value="SGNH hydrolase"/>
    <property type="match status" value="1"/>
</dbReference>
<gene>
    <name evidence="2" type="ORF">TBK1r_16080</name>
</gene>
<proteinExistence type="predicted"/>
<keyword evidence="3" id="KW-1185">Reference proteome</keyword>
<feature type="signal peptide" evidence="1">
    <location>
        <begin position="1"/>
        <end position="23"/>
    </location>
</feature>
<accession>A0ABX5XLF6</accession>
<name>A0ABX5XLF6_9BACT</name>
<reference evidence="2 3" key="1">
    <citation type="submission" date="2019-02" db="EMBL/GenBank/DDBJ databases">
        <title>Deep-cultivation of Planctomycetes and their phenomic and genomic characterization uncovers novel biology.</title>
        <authorList>
            <person name="Wiegand S."/>
            <person name="Jogler M."/>
            <person name="Boedeker C."/>
            <person name="Pinto D."/>
            <person name="Vollmers J."/>
            <person name="Rivas-Marin E."/>
            <person name="Kohn T."/>
            <person name="Peeters S.H."/>
            <person name="Heuer A."/>
            <person name="Rast P."/>
            <person name="Oberbeckmann S."/>
            <person name="Bunk B."/>
            <person name="Jeske O."/>
            <person name="Meyerdierks A."/>
            <person name="Storesund J.E."/>
            <person name="Kallscheuer N."/>
            <person name="Luecker S."/>
            <person name="Lage O.M."/>
            <person name="Pohl T."/>
            <person name="Merkel B.J."/>
            <person name="Hornburger P."/>
            <person name="Mueller R.-W."/>
            <person name="Bruemmer F."/>
            <person name="Labrenz M."/>
            <person name="Spormann A.M."/>
            <person name="Op den Camp H."/>
            <person name="Overmann J."/>
            <person name="Amann R."/>
            <person name="Jetten M.S.M."/>
            <person name="Mascher T."/>
            <person name="Medema M.H."/>
            <person name="Devos D.P."/>
            <person name="Kaster A.-K."/>
            <person name="Ovreas L."/>
            <person name="Rohde M."/>
            <person name="Galperin M.Y."/>
            <person name="Jogler C."/>
        </authorList>
    </citation>
    <scope>NUCLEOTIDE SEQUENCE [LARGE SCALE GENOMIC DNA]</scope>
    <source>
        <strain evidence="2 3">TBK1r</strain>
    </source>
</reference>
<feature type="chain" id="PRO_5046679889" description="SGNH hydrolase-type esterase domain-containing protein" evidence="1">
    <location>
        <begin position="24"/>
        <end position="327"/>
    </location>
</feature>
<dbReference type="Gene3D" id="3.40.50.1110">
    <property type="entry name" value="SGNH hydrolase"/>
    <property type="match status" value="1"/>
</dbReference>
<dbReference type="EMBL" id="CP036432">
    <property type="protein sequence ID" value="QDV82676.1"/>
    <property type="molecule type" value="Genomic_DNA"/>
</dbReference>
<organism evidence="2 3">
    <name type="scientific">Stieleria magnilauensis</name>
    <dbReference type="NCBI Taxonomy" id="2527963"/>
    <lineage>
        <taxon>Bacteria</taxon>
        <taxon>Pseudomonadati</taxon>
        <taxon>Planctomycetota</taxon>
        <taxon>Planctomycetia</taxon>
        <taxon>Pirellulales</taxon>
        <taxon>Pirellulaceae</taxon>
        <taxon>Stieleria</taxon>
    </lineage>
</organism>
<protein>
    <recommendedName>
        <fullName evidence="4">SGNH hydrolase-type esterase domain-containing protein</fullName>
    </recommendedName>
</protein>
<keyword evidence="1" id="KW-0732">Signal</keyword>
<evidence type="ECO:0000256" key="1">
    <source>
        <dbReference type="SAM" id="SignalP"/>
    </source>
</evidence>
<dbReference type="InterPro" id="IPR036514">
    <property type="entry name" value="SGNH_hydro_sf"/>
</dbReference>
<sequence length="327" mass="37138">MRRLSLCVLLVLLAIVSPRQFHGAEPSTQQAAKTLNVLFIGNSYTARHNMADVVKAMVEEGQPGVKLEAKTVIYGGRRLADHWRLGSQNFIRSSTLTADQIKATIKDLEVQLRQDPRDKYAKYAVERQRKLLNDYETTRTRWDVVVLQSYRDDVEGGPSSLYAQYAPKFAELVHAQGGKVVLYETTPTTQNDKPLTGMPDAEPVLEKAEAIAALADKIDAEVAPMSLVALECQRQRPDLTLRFVNDAHLNQTMAYLTACTLYAAILDADPRRLKLDSITDIRYWQNKDRTKDRDNLPIKKVFSDQDRADLQRIAWEGYQAMKQMRKQ</sequence>